<dbReference type="Gene3D" id="2.160.20.10">
    <property type="entry name" value="Single-stranded right-handed beta-helix, Pectin lyase-like"/>
    <property type="match status" value="1"/>
</dbReference>
<name>A0A2K1K5S9_PHYPA</name>
<dbReference type="PANTHER" id="PTHR31683:SF187">
    <property type="entry name" value="PECTATE LYASE 18-RELATED"/>
    <property type="match status" value="1"/>
</dbReference>
<evidence type="ECO:0000256" key="5">
    <source>
        <dbReference type="ARBA" id="ARBA00022729"/>
    </source>
</evidence>
<feature type="domain" description="Pectate lyase" evidence="9">
    <location>
        <begin position="125"/>
        <end position="296"/>
    </location>
</feature>
<evidence type="ECO:0000313" key="12">
    <source>
        <dbReference type="Proteomes" id="UP000006727"/>
    </source>
</evidence>
<dbReference type="GO" id="GO:0030570">
    <property type="term" value="F:pectate lyase activity"/>
    <property type="evidence" value="ECO:0000318"/>
    <property type="project" value="GO_Central"/>
</dbReference>
<evidence type="ECO:0000313" key="11">
    <source>
        <dbReference type="EnsemblPlants" id="Pp3c8_1960V3.1"/>
    </source>
</evidence>
<evidence type="ECO:0000313" key="10">
    <source>
        <dbReference type="EMBL" id="PNR49135.1"/>
    </source>
</evidence>
<keyword evidence="6 8" id="KW-0106">Calcium</keyword>
<dbReference type="UniPathway" id="UPA00545">
    <property type="reaction ID" value="UER00824"/>
</dbReference>
<comment type="similarity">
    <text evidence="8">Belongs to the polysaccharide lyase 1 family.</text>
</comment>
<dbReference type="PANTHER" id="PTHR31683">
    <property type="entry name" value="PECTATE LYASE 18-RELATED"/>
    <property type="match status" value="1"/>
</dbReference>
<dbReference type="SMART" id="SM00656">
    <property type="entry name" value="Amb_all"/>
    <property type="match status" value="1"/>
</dbReference>
<dbReference type="GO" id="GO:0046872">
    <property type="term" value="F:metal ion binding"/>
    <property type="evidence" value="ECO:0007669"/>
    <property type="project" value="UniProtKB-KW"/>
</dbReference>
<proteinExistence type="inferred from homology"/>
<dbReference type="EMBL" id="ABEU02000008">
    <property type="protein sequence ID" value="PNR49135.1"/>
    <property type="molecule type" value="Genomic_DNA"/>
</dbReference>
<evidence type="ECO:0000259" key="9">
    <source>
        <dbReference type="SMART" id="SM00656"/>
    </source>
</evidence>
<dbReference type="AlphaFoldDB" id="A0A2K1K5S9"/>
<dbReference type="SUPFAM" id="SSF51126">
    <property type="entry name" value="Pectin lyase-like"/>
    <property type="match status" value="1"/>
</dbReference>
<dbReference type="InterPro" id="IPR002022">
    <property type="entry name" value="Pec_lyase"/>
</dbReference>
<feature type="chain" id="PRO_5033843662" description="Pectate lyase" evidence="8">
    <location>
        <begin position="28"/>
        <end position="369"/>
    </location>
</feature>
<dbReference type="EnsemblPlants" id="Pp3c8_1960V3.1">
    <property type="protein sequence ID" value="Pp3c8_1960V3.1"/>
    <property type="gene ID" value="Pp3c8_1960"/>
</dbReference>
<dbReference type="Proteomes" id="UP000006727">
    <property type="component" value="Chromosome 8"/>
</dbReference>
<dbReference type="PRINTS" id="PR00807">
    <property type="entry name" value="AMBALLERGEN"/>
</dbReference>
<feature type="signal peptide" evidence="8">
    <location>
        <begin position="1"/>
        <end position="27"/>
    </location>
</feature>
<protein>
    <recommendedName>
        <fullName evidence="3 8">Pectate lyase</fullName>
        <ecNumber evidence="3 8">4.2.2.2</ecNumber>
    </recommendedName>
</protein>
<dbReference type="InterPro" id="IPR018082">
    <property type="entry name" value="AmbAllergen"/>
</dbReference>
<accession>A0A2K1K5S9</accession>
<comment type="catalytic activity">
    <reaction evidence="1 8">
        <text>Eliminative cleavage of (1-&gt;4)-alpha-D-galacturonan to give oligosaccharides with 4-deoxy-alpha-D-galact-4-enuronosyl groups at their non-reducing ends.</text>
        <dbReference type="EC" id="4.2.2.2"/>
    </reaction>
</comment>
<evidence type="ECO:0000256" key="7">
    <source>
        <dbReference type="ARBA" id="ARBA00023239"/>
    </source>
</evidence>
<dbReference type="Pfam" id="PF00544">
    <property type="entry name" value="Pectate_lyase_4"/>
    <property type="match status" value="1"/>
</dbReference>
<gene>
    <name evidence="10" type="ORF">PHYPA_011031</name>
</gene>
<comment type="cofactor">
    <cofactor evidence="8">
        <name>Ca(2+)</name>
        <dbReference type="ChEBI" id="CHEBI:29108"/>
    </cofactor>
    <text evidence="8">Binds 1 Ca(2+) ion. Required for its activity.</text>
</comment>
<organism evidence="10">
    <name type="scientific">Physcomitrium patens</name>
    <name type="common">Spreading-leaved earth moss</name>
    <name type="synonym">Physcomitrella patens</name>
    <dbReference type="NCBI Taxonomy" id="3218"/>
    <lineage>
        <taxon>Eukaryota</taxon>
        <taxon>Viridiplantae</taxon>
        <taxon>Streptophyta</taxon>
        <taxon>Embryophyta</taxon>
        <taxon>Bryophyta</taxon>
        <taxon>Bryophytina</taxon>
        <taxon>Bryopsida</taxon>
        <taxon>Funariidae</taxon>
        <taxon>Funariales</taxon>
        <taxon>Funariaceae</taxon>
        <taxon>Physcomitrium</taxon>
    </lineage>
</organism>
<sequence>MASLCTATIILSLIALALLSSWYSSWSSSIFEDSVQNAAQTVIDRFSRPRSTIWLSLDGRLYHRHFNPAAACNLIDDCWRCDHRWKENRQELANCALGFGKNSAGGMNGEVNIVTDNSDDDAINPATGTLRWGLIQTDHKTLDGRGADVHIAGGACLTAENVSNITIHGISIHDCKPTGPADMRLSPDHIRDRGRTDGDAVTIRGSRDIWLDHNHLYNSADGLVHVVEGSKGITISNNYFINHNKVMLFGANAADIIDIAMQVTVAFNHFGEGLTQRIPSPTINSKGNKFMAGNTKEVTKCISSNGNTNDGGENWNWRSVDDVFHNGAFFVTSGLKDSTSFYSKATSFAARPAVMVAGMTIDAGPLITP</sequence>
<dbReference type="InParanoid" id="A0A2K1K5S9"/>
<keyword evidence="5 8" id="KW-0732">Signal</keyword>
<dbReference type="InterPro" id="IPR011050">
    <property type="entry name" value="Pectin_lyase_fold/virulence"/>
</dbReference>
<dbReference type="EC" id="4.2.2.2" evidence="3 8"/>
<reference evidence="11" key="3">
    <citation type="submission" date="2020-12" db="UniProtKB">
        <authorList>
            <consortium name="EnsemblPlants"/>
        </authorList>
    </citation>
    <scope>IDENTIFICATION</scope>
</reference>
<evidence type="ECO:0000256" key="8">
    <source>
        <dbReference type="RuleBase" id="RU361123"/>
    </source>
</evidence>
<keyword evidence="7 8" id="KW-0456">Lyase</keyword>
<keyword evidence="4 8" id="KW-0479">Metal-binding</keyword>
<evidence type="ECO:0000256" key="4">
    <source>
        <dbReference type="ARBA" id="ARBA00022723"/>
    </source>
</evidence>
<dbReference type="Gramene" id="Pp3c8_1960V3.1">
    <property type="protein sequence ID" value="Pp3c8_1960V3.1"/>
    <property type="gene ID" value="Pp3c8_1960"/>
</dbReference>
<reference evidence="10 12" key="1">
    <citation type="journal article" date="2008" name="Science">
        <title>The Physcomitrella genome reveals evolutionary insights into the conquest of land by plants.</title>
        <authorList>
            <person name="Rensing S."/>
            <person name="Lang D."/>
            <person name="Zimmer A."/>
            <person name="Terry A."/>
            <person name="Salamov A."/>
            <person name="Shapiro H."/>
            <person name="Nishiyama T."/>
            <person name="Perroud P.-F."/>
            <person name="Lindquist E."/>
            <person name="Kamisugi Y."/>
            <person name="Tanahashi T."/>
            <person name="Sakakibara K."/>
            <person name="Fujita T."/>
            <person name="Oishi K."/>
            <person name="Shin-I T."/>
            <person name="Kuroki Y."/>
            <person name="Toyoda A."/>
            <person name="Suzuki Y."/>
            <person name="Hashimoto A."/>
            <person name="Yamaguchi K."/>
            <person name="Sugano A."/>
            <person name="Kohara Y."/>
            <person name="Fujiyama A."/>
            <person name="Anterola A."/>
            <person name="Aoki S."/>
            <person name="Ashton N."/>
            <person name="Barbazuk W.B."/>
            <person name="Barker E."/>
            <person name="Bennetzen J."/>
            <person name="Bezanilla M."/>
            <person name="Blankenship R."/>
            <person name="Cho S.H."/>
            <person name="Dutcher S."/>
            <person name="Estelle M."/>
            <person name="Fawcett J.A."/>
            <person name="Gundlach H."/>
            <person name="Hanada K."/>
            <person name="Heyl A."/>
            <person name="Hicks K.A."/>
            <person name="Hugh J."/>
            <person name="Lohr M."/>
            <person name="Mayer K."/>
            <person name="Melkozernov A."/>
            <person name="Murata T."/>
            <person name="Nelson D."/>
            <person name="Pils B."/>
            <person name="Prigge M."/>
            <person name="Reiss B."/>
            <person name="Renner T."/>
            <person name="Rombauts S."/>
            <person name="Rushton P."/>
            <person name="Sanderfoot A."/>
            <person name="Schween G."/>
            <person name="Shiu S.-H."/>
            <person name="Stueber K."/>
            <person name="Theodoulou F.L."/>
            <person name="Tu H."/>
            <person name="Van de Peer Y."/>
            <person name="Verrier P.J."/>
            <person name="Waters E."/>
            <person name="Wood A."/>
            <person name="Yang L."/>
            <person name="Cove D."/>
            <person name="Cuming A."/>
            <person name="Hasebe M."/>
            <person name="Lucas S."/>
            <person name="Mishler D.B."/>
            <person name="Reski R."/>
            <person name="Grigoriev I."/>
            <person name="Quatrano R.S."/>
            <person name="Boore J.L."/>
        </authorList>
    </citation>
    <scope>NUCLEOTIDE SEQUENCE [LARGE SCALE GENOMIC DNA]</scope>
    <source>
        <strain evidence="11 12">cv. Gransden 2004</strain>
    </source>
</reference>
<comment type="pathway">
    <text evidence="2 8">Glycan metabolism; pectin degradation; 2-dehydro-3-deoxy-D-gluconate from pectin: step 2/5.</text>
</comment>
<reference evidence="10 12" key="2">
    <citation type="journal article" date="2018" name="Plant J.">
        <title>The Physcomitrella patens chromosome-scale assembly reveals moss genome structure and evolution.</title>
        <authorList>
            <person name="Lang D."/>
            <person name="Ullrich K.K."/>
            <person name="Murat F."/>
            <person name="Fuchs J."/>
            <person name="Jenkins J."/>
            <person name="Haas F.B."/>
            <person name="Piednoel M."/>
            <person name="Gundlach H."/>
            <person name="Van Bel M."/>
            <person name="Meyberg R."/>
            <person name="Vives C."/>
            <person name="Morata J."/>
            <person name="Symeonidi A."/>
            <person name="Hiss M."/>
            <person name="Muchero W."/>
            <person name="Kamisugi Y."/>
            <person name="Saleh O."/>
            <person name="Blanc G."/>
            <person name="Decker E.L."/>
            <person name="van Gessel N."/>
            <person name="Grimwood J."/>
            <person name="Hayes R.D."/>
            <person name="Graham S.W."/>
            <person name="Gunter L.E."/>
            <person name="McDaniel S.F."/>
            <person name="Hoernstein S.N.W."/>
            <person name="Larsson A."/>
            <person name="Li F.W."/>
            <person name="Perroud P.F."/>
            <person name="Phillips J."/>
            <person name="Ranjan P."/>
            <person name="Rokshar D.S."/>
            <person name="Rothfels C.J."/>
            <person name="Schneider L."/>
            <person name="Shu S."/>
            <person name="Stevenson D.W."/>
            <person name="Thummler F."/>
            <person name="Tillich M."/>
            <person name="Villarreal Aguilar J.C."/>
            <person name="Widiez T."/>
            <person name="Wong G.K."/>
            <person name="Wymore A."/>
            <person name="Zhang Y."/>
            <person name="Zimmer A.D."/>
            <person name="Quatrano R.S."/>
            <person name="Mayer K.F.X."/>
            <person name="Goodstein D."/>
            <person name="Casacuberta J.M."/>
            <person name="Vandepoele K."/>
            <person name="Reski R."/>
            <person name="Cuming A.C."/>
            <person name="Tuskan G.A."/>
            <person name="Maumus F."/>
            <person name="Salse J."/>
            <person name="Schmutz J."/>
            <person name="Rensing S.A."/>
        </authorList>
    </citation>
    <scope>NUCLEOTIDE SEQUENCE [LARGE SCALE GENOMIC DNA]</scope>
    <source>
        <strain evidence="11 12">cv. Gransden 2004</strain>
    </source>
</reference>
<evidence type="ECO:0000256" key="1">
    <source>
        <dbReference type="ARBA" id="ARBA00000695"/>
    </source>
</evidence>
<evidence type="ECO:0000256" key="3">
    <source>
        <dbReference type="ARBA" id="ARBA00012272"/>
    </source>
</evidence>
<dbReference type="PaxDb" id="3218-PP1S35_79V6.1"/>
<dbReference type="InterPro" id="IPR012334">
    <property type="entry name" value="Pectin_lyas_fold"/>
</dbReference>
<dbReference type="GO" id="GO:0045490">
    <property type="term" value="P:pectin catabolic process"/>
    <property type="evidence" value="ECO:0007669"/>
    <property type="project" value="UniProtKB-UniPathway"/>
</dbReference>
<dbReference type="InterPro" id="IPR045032">
    <property type="entry name" value="PEL"/>
</dbReference>
<dbReference type="OMA" id="MNGEVNI"/>
<evidence type="ECO:0000256" key="2">
    <source>
        <dbReference type="ARBA" id="ARBA00005220"/>
    </source>
</evidence>
<evidence type="ECO:0000256" key="6">
    <source>
        <dbReference type="ARBA" id="ARBA00022837"/>
    </source>
</evidence>
<keyword evidence="12" id="KW-1185">Reference proteome</keyword>